<organism evidence="2 3">
    <name type="scientific">Heterocephalus glaber</name>
    <name type="common">Naked mole rat</name>
    <dbReference type="NCBI Taxonomy" id="10181"/>
    <lineage>
        <taxon>Eukaryota</taxon>
        <taxon>Metazoa</taxon>
        <taxon>Chordata</taxon>
        <taxon>Craniata</taxon>
        <taxon>Vertebrata</taxon>
        <taxon>Euteleostomi</taxon>
        <taxon>Mammalia</taxon>
        <taxon>Eutheria</taxon>
        <taxon>Euarchontoglires</taxon>
        <taxon>Glires</taxon>
        <taxon>Rodentia</taxon>
        <taxon>Hystricomorpha</taxon>
        <taxon>Bathyergidae</taxon>
        <taxon>Heterocephalus</taxon>
    </lineage>
</organism>
<feature type="transmembrane region" description="Helical" evidence="1">
    <location>
        <begin position="41"/>
        <end position="59"/>
    </location>
</feature>
<keyword evidence="2" id="KW-1185">Reference proteome</keyword>
<dbReference type="AlphaFoldDB" id="A0AAX6RCT9"/>
<protein>
    <submittedName>
        <fullName evidence="3">Protein FAM57A isoform X3</fullName>
    </submittedName>
</protein>
<evidence type="ECO:0000313" key="2">
    <source>
        <dbReference type="Proteomes" id="UP000694906"/>
    </source>
</evidence>
<accession>A0AAX6RCT9</accession>
<dbReference type="Proteomes" id="UP000694906">
    <property type="component" value="Unplaced"/>
</dbReference>
<dbReference type="CTD" id="79850"/>
<proteinExistence type="predicted"/>
<dbReference type="RefSeq" id="XP_021093809.1">
    <property type="nucleotide sequence ID" value="XM_021238150.1"/>
</dbReference>
<reference evidence="3" key="1">
    <citation type="submission" date="2025-08" db="UniProtKB">
        <authorList>
            <consortium name="RefSeq"/>
        </authorList>
    </citation>
    <scope>IDENTIFICATION</scope>
</reference>
<keyword evidence="1" id="KW-0472">Membrane</keyword>
<keyword evidence="1" id="KW-0812">Transmembrane</keyword>
<evidence type="ECO:0000256" key="1">
    <source>
        <dbReference type="SAM" id="Phobius"/>
    </source>
</evidence>
<sequence>MLLTLAWGSLFFPGLFSLSTWALRRWRPAWSYNDCVMVGTRVVSSVQAVLATGAGIIIIRSCSNVVSDRVSGETLETSLLAASSQQN</sequence>
<gene>
    <name evidence="3" type="primary">Fam57a</name>
</gene>
<evidence type="ECO:0000313" key="3">
    <source>
        <dbReference type="RefSeq" id="XP_021093809.1"/>
    </source>
</evidence>
<name>A0AAX6RCT9_HETGA</name>
<dbReference type="GeneID" id="101713167"/>
<keyword evidence="1" id="KW-1133">Transmembrane helix</keyword>